<accession>A0A161TPH7</accession>
<organism evidence="1 2">
    <name type="scientific">Fictibacillus phosphorivorans</name>
    <dbReference type="NCBI Taxonomy" id="1221500"/>
    <lineage>
        <taxon>Bacteria</taxon>
        <taxon>Bacillati</taxon>
        <taxon>Bacillota</taxon>
        <taxon>Bacilli</taxon>
        <taxon>Bacillales</taxon>
        <taxon>Fictibacillaceae</taxon>
        <taxon>Fictibacillus</taxon>
    </lineage>
</organism>
<name>A0A161TPH7_9BACL</name>
<dbReference type="RefSeq" id="WP_066238270.1">
    <property type="nucleotide sequence ID" value="NZ_LRFC01000006.1"/>
</dbReference>
<reference evidence="2" key="1">
    <citation type="submission" date="2016-01" db="EMBL/GenBank/DDBJ databases">
        <title>Draft genome of Chromobacterium sp. F49.</title>
        <authorList>
            <person name="Hong K.W."/>
        </authorList>
    </citation>
    <scope>NUCLEOTIDE SEQUENCE [LARGE SCALE GENOMIC DNA]</scope>
    <source>
        <strain evidence="2">P7IIIA</strain>
    </source>
</reference>
<protein>
    <submittedName>
        <fullName evidence="1">Uncharacterized protein</fullName>
    </submittedName>
</protein>
<proteinExistence type="predicted"/>
<evidence type="ECO:0000313" key="2">
    <source>
        <dbReference type="Proteomes" id="UP000076567"/>
    </source>
</evidence>
<comment type="caution">
    <text evidence="1">The sequence shown here is derived from an EMBL/GenBank/DDBJ whole genome shotgun (WGS) entry which is preliminary data.</text>
</comment>
<dbReference type="EMBL" id="LRFC01000006">
    <property type="protein sequence ID" value="KZE67921.1"/>
    <property type="molecule type" value="Genomic_DNA"/>
</dbReference>
<gene>
    <name evidence="1" type="ORF">AWM68_17255</name>
</gene>
<dbReference type="Proteomes" id="UP000076567">
    <property type="component" value="Unassembled WGS sequence"/>
</dbReference>
<evidence type="ECO:0000313" key="1">
    <source>
        <dbReference type="EMBL" id="KZE67921.1"/>
    </source>
</evidence>
<sequence>MAEKQKNRFYEYFNRDKKRLLNLLKSQGIFEQFSQTHGYLYSVEIGQQSGQSIHLKVALKAGALTILDVFSRSLVATAE</sequence>
<keyword evidence="2" id="KW-1185">Reference proteome</keyword>
<dbReference type="AlphaFoldDB" id="A0A161TPH7"/>